<dbReference type="Pfam" id="PF01476">
    <property type="entry name" value="LysM"/>
    <property type="match status" value="3"/>
</dbReference>
<evidence type="ECO:0000256" key="6">
    <source>
        <dbReference type="ARBA" id="ARBA00022669"/>
    </source>
</evidence>
<comment type="caution">
    <text evidence="18">The sequence shown here is derived from an EMBL/GenBank/DDBJ whole genome shotgun (WGS) entry which is preliminary data.</text>
</comment>
<name>A0ABR0BGF6_PURLI</name>
<dbReference type="Pfam" id="PF00704">
    <property type="entry name" value="Glyco_hydro_18"/>
    <property type="match status" value="1"/>
</dbReference>
<dbReference type="InterPro" id="IPR053214">
    <property type="entry name" value="LysM12-like"/>
</dbReference>
<comment type="subcellular location">
    <subcellularLocation>
        <location evidence="2">Secreted</location>
    </subcellularLocation>
</comment>
<evidence type="ECO:0000256" key="9">
    <source>
        <dbReference type="ARBA" id="ARBA00023026"/>
    </source>
</evidence>
<dbReference type="InterPro" id="IPR001579">
    <property type="entry name" value="Glyco_hydro_18_chit_AS"/>
</dbReference>
<dbReference type="InterPro" id="IPR036861">
    <property type="entry name" value="Endochitinase-like_sf"/>
</dbReference>
<evidence type="ECO:0000256" key="5">
    <source>
        <dbReference type="ARBA" id="ARBA00022525"/>
    </source>
</evidence>
<keyword evidence="6" id="KW-0147">Chitin-binding</keyword>
<evidence type="ECO:0000256" key="1">
    <source>
        <dbReference type="ARBA" id="ARBA00000822"/>
    </source>
</evidence>
<dbReference type="SMART" id="SM00636">
    <property type="entry name" value="Glyco_18"/>
    <property type="match status" value="1"/>
</dbReference>
<evidence type="ECO:0000256" key="7">
    <source>
        <dbReference type="ARBA" id="ARBA00022801"/>
    </source>
</evidence>
<keyword evidence="5" id="KW-0964">Secreted</keyword>
<protein>
    <recommendedName>
        <fullName evidence="4">chitinase</fullName>
        <ecNumber evidence="4">3.2.1.14</ecNumber>
    </recommendedName>
</protein>
<dbReference type="PANTHER" id="PTHR47700:SF2">
    <property type="entry name" value="CHITINASE"/>
    <property type="match status" value="1"/>
</dbReference>
<keyword evidence="9" id="KW-0843">Virulence</keyword>
<comment type="similarity">
    <text evidence="13">Belongs to the secreted LysM effector family.</text>
</comment>
<dbReference type="InterPro" id="IPR011583">
    <property type="entry name" value="Chitinase_II/V-like_cat"/>
</dbReference>
<dbReference type="SUPFAM" id="SSF54556">
    <property type="entry name" value="Chitinase insertion domain"/>
    <property type="match status" value="1"/>
</dbReference>
<keyword evidence="15" id="KW-0732">Signal</keyword>
<evidence type="ECO:0000256" key="13">
    <source>
        <dbReference type="ARBA" id="ARBA00044955"/>
    </source>
</evidence>
<dbReference type="PANTHER" id="PTHR47700">
    <property type="entry name" value="V CHITINASE, PUTATIVE (AFU_ORTHOLOGUE AFUA_6G13720)-RELATED"/>
    <property type="match status" value="1"/>
</dbReference>
<keyword evidence="19" id="KW-1185">Reference proteome</keyword>
<dbReference type="CDD" id="cd00035">
    <property type="entry name" value="ChtBD1"/>
    <property type="match status" value="1"/>
</dbReference>
<evidence type="ECO:0000256" key="10">
    <source>
        <dbReference type="ARBA" id="ARBA00023277"/>
    </source>
</evidence>
<feature type="domain" description="LysM" evidence="16">
    <location>
        <begin position="449"/>
        <end position="497"/>
    </location>
</feature>
<comment type="similarity">
    <text evidence="3">Belongs to the glycosyl hydrolase 18 family. Chitinase class V subfamily.</text>
</comment>
<evidence type="ECO:0000256" key="14">
    <source>
        <dbReference type="RuleBase" id="RU000489"/>
    </source>
</evidence>
<dbReference type="InterPro" id="IPR001223">
    <property type="entry name" value="Glyco_hydro18_cat"/>
</dbReference>
<feature type="domain" description="LysM" evidence="16">
    <location>
        <begin position="321"/>
        <end position="366"/>
    </location>
</feature>
<dbReference type="InterPro" id="IPR018392">
    <property type="entry name" value="LysM"/>
</dbReference>
<feature type="domain" description="GH18" evidence="17">
    <location>
        <begin position="592"/>
        <end position="961"/>
    </location>
</feature>
<dbReference type="SUPFAM" id="SSF54106">
    <property type="entry name" value="LysM domain"/>
    <property type="match status" value="3"/>
</dbReference>
<evidence type="ECO:0000259" key="16">
    <source>
        <dbReference type="PROSITE" id="PS51782"/>
    </source>
</evidence>
<dbReference type="Gene3D" id="3.10.350.10">
    <property type="entry name" value="LysM domain"/>
    <property type="match status" value="3"/>
</dbReference>
<dbReference type="EMBL" id="JAWRVI010000115">
    <property type="protein sequence ID" value="KAK4076809.1"/>
    <property type="molecule type" value="Genomic_DNA"/>
</dbReference>
<sequence>MLLSTCRSLITLLFFADQIAAFKPGSGYKNSQRGSDVQYDEDDALRDWMAANNRESADVVKTCPVSCRANVNSTDGSGWFLFNDEARLSLCNETMLLDMVVGITGSRRNFSDTAIRACTADYDSRNTLAHGPAEDKAALCPTPNHVIKTSLISISRPTLGTHDDFDLRDLLSASRQIINHLSSTEPSCVNNAISFAYSRTSAVGVFSGAEVHQHGLTVKVLKELLEYAEDNSVSQTTVVQLCLQHGLGADYTIGIIATGAGNLRAVQETIKTWANGACVNKAQGSGWTTVDLRVPTERGANKTTVDTLWSRTRIMARAECKTTTVQSGDGCWTLADRCKISQDDLKKFNPRANFCNTLVVDEKICCSPGTLPESLPPGNSDGTCKTRGVAGGDSCGSLASKCGISPTDFAKVNTKADLCSKLVVGQQVCCTRGKMPDLRPKPNSDGSCATYTTKHEDSCSSIAASLQLDKTDIENFNKKTWGWNGCKLLWVGFKLCVSSGTPPMPAPVSNAVCGPTVPGTKEPPKGTDLAKLNPCPLKVCCNIWGQCGVSEDFCTISQSETGAPGTSAPGKDGCVSDCGTDIITSDNPPASKIQIAYFEAWNHKRKCLTMDVDQIDTSIYTHIHFAFADVTNDFNIDVSKVKDQFELFKAMSGVKRIISFGGWDFSTLPGTFHILREAVKPANRDIFQKNLVAFVNEHNLDGVDLDWEYPGAPDIPDIPAGNPEDGLNYYKFLSIVKSSLGKSRSVSFAAPASYWYLKSFPIALMARSLDYIVYMTYDLHGQWDYDNKWTSSGCPSGNCLKSHVNDTETNLALSMITKAGVPSNKIVVGVASYGRSFKMAEAGCTGPTCKFTGSPRVSNAAKGRCTDTAGYISNAEIGEIITGGKVTKQWKEAGSNLLVYNDTEWVAYMDDSTKTARRTYYTWLNFAGTSDWAVDLQDFMDGSGGDDYPDDYEPFIDLNYYSDCTAKYDSLDDLLPWNAFIPPHCMEKYIVDVEMTMMLEALKRYKKLVDGGYDEKFRIWEGYVMSQVPDQIDDFMASGKADKYFGCRKTAVVTCCSSCHYATCLEDCNKSKDCKDGLANVDITCPTTLKDGIDSIPPSTVIPNTTFTLKDADGFWKDIGEEYGIEKNWVKYARRRIRIANGCQYNGTDILKCIEERSDYWYNYPIPGEIKVYNPKDIIGESYDKSRDLLDRFRTVSDGADFDELMQWSDLVDAGSMPALTIESAVQSMESIVKKADEIKKKERENLIVQFITGLLFFIPFAGEAAGAAGLTAARSLLRLTGALGDAGLLVYSIVAEPDSAFVSIFSYLAGAGISRDGFKKAAVARRSMKQADVDGLGKIKTRLEAIEVLRLRTCNI</sequence>
<evidence type="ECO:0000313" key="19">
    <source>
        <dbReference type="Proteomes" id="UP001287286"/>
    </source>
</evidence>
<gene>
    <name evidence="18" type="ORF">Purlil1_12612</name>
</gene>
<feature type="domain" description="LysM" evidence="16">
    <location>
        <begin position="385"/>
        <end position="430"/>
    </location>
</feature>
<dbReference type="SUPFAM" id="SSF57016">
    <property type="entry name" value="Plant lectins/antimicrobial peptides"/>
    <property type="match status" value="1"/>
</dbReference>
<dbReference type="CDD" id="cd00118">
    <property type="entry name" value="LysM"/>
    <property type="match status" value="1"/>
</dbReference>
<evidence type="ECO:0000256" key="12">
    <source>
        <dbReference type="ARBA" id="ARBA00023326"/>
    </source>
</evidence>
<evidence type="ECO:0000256" key="15">
    <source>
        <dbReference type="SAM" id="SignalP"/>
    </source>
</evidence>
<evidence type="ECO:0000256" key="4">
    <source>
        <dbReference type="ARBA" id="ARBA00012729"/>
    </source>
</evidence>
<dbReference type="Gene3D" id="3.30.60.10">
    <property type="entry name" value="Endochitinase-like"/>
    <property type="match status" value="1"/>
</dbReference>
<dbReference type="InterPro" id="IPR017853">
    <property type="entry name" value="GH"/>
</dbReference>
<dbReference type="Proteomes" id="UP001287286">
    <property type="component" value="Unassembled WGS sequence"/>
</dbReference>
<accession>A0ABR0BGF6</accession>
<dbReference type="PROSITE" id="PS51910">
    <property type="entry name" value="GH18_2"/>
    <property type="match status" value="1"/>
</dbReference>
<dbReference type="PROSITE" id="PS51782">
    <property type="entry name" value="LYSM"/>
    <property type="match status" value="3"/>
</dbReference>
<dbReference type="SMART" id="SM00257">
    <property type="entry name" value="LysM"/>
    <property type="match status" value="3"/>
</dbReference>
<organism evidence="18 19">
    <name type="scientific">Purpureocillium lilacinum</name>
    <name type="common">Paecilomyces lilacinus</name>
    <dbReference type="NCBI Taxonomy" id="33203"/>
    <lineage>
        <taxon>Eukaryota</taxon>
        <taxon>Fungi</taxon>
        <taxon>Dikarya</taxon>
        <taxon>Ascomycota</taxon>
        <taxon>Pezizomycotina</taxon>
        <taxon>Sordariomycetes</taxon>
        <taxon>Hypocreomycetidae</taxon>
        <taxon>Hypocreales</taxon>
        <taxon>Ophiocordycipitaceae</taxon>
        <taxon>Purpureocillium</taxon>
    </lineage>
</organism>
<dbReference type="CDD" id="cd02878">
    <property type="entry name" value="GH18_zymocin_alpha"/>
    <property type="match status" value="1"/>
</dbReference>
<reference evidence="18 19" key="1">
    <citation type="journal article" date="2024" name="Microbiol. Resour. Announc.">
        <title>Genome annotations for the ascomycete fungi Trichoderma harzianum, Trichoderma aggressivum, and Purpureocillium lilacinum.</title>
        <authorList>
            <person name="Beijen E.P.W."/>
            <person name="Ohm R.A."/>
        </authorList>
    </citation>
    <scope>NUCLEOTIDE SEQUENCE [LARGE SCALE GENOMIC DNA]</scope>
    <source>
        <strain evidence="18 19">CBS 150709</strain>
    </source>
</reference>
<evidence type="ECO:0000256" key="11">
    <source>
        <dbReference type="ARBA" id="ARBA00023295"/>
    </source>
</evidence>
<keyword evidence="10" id="KW-0119">Carbohydrate metabolism</keyword>
<keyword evidence="11 14" id="KW-0326">Glycosidase</keyword>
<keyword evidence="7 14" id="KW-0378">Hydrolase</keyword>
<dbReference type="Gene3D" id="3.10.50.10">
    <property type="match status" value="1"/>
</dbReference>
<dbReference type="Gene3D" id="3.20.20.80">
    <property type="entry name" value="Glycosidases"/>
    <property type="match status" value="1"/>
</dbReference>
<dbReference type="PROSITE" id="PS01095">
    <property type="entry name" value="GH18_1"/>
    <property type="match status" value="1"/>
</dbReference>
<dbReference type="SUPFAM" id="SSF51445">
    <property type="entry name" value="(Trans)glycosidases"/>
    <property type="match status" value="1"/>
</dbReference>
<evidence type="ECO:0000256" key="2">
    <source>
        <dbReference type="ARBA" id="ARBA00004613"/>
    </source>
</evidence>
<evidence type="ECO:0000259" key="17">
    <source>
        <dbReference type="PROSITE" id="PS51910"/>
    </source>
</evidence>
<evidence type="ECO:0000256" key="3">
    <source>
        <dbReference type="ARBA" id="ARBA00008682"/>
    </source>
</evidence>
<feature type="chain" id="PRO_5045555482" description="chitinase" evidence="15">
    <location>
        <begin position="22"/>
        <end position="1357"/>
    </location>
</feature>
<proteinExistence type="inferred from homology"/>
<keyword evidence="12" id="KW-0624">Polysaccharide degradation</keyword>
<evidence type="ECO:0000256" key="8">
    <source>
        <dbReference type="ARBA" id="ARBA00023024"/>
    </source>
</evidence>
<feature type="signal peptide" evidence="15">
    <location>
        <begin position="1"/>
        <end position="21"/>
    </location>
</feature>
<dbReference type="EC" id="3.2.1.14" evidence="4"/>
<dbReference type="InterPro" id="IPR036779">
    <property type="entry name" value="LysM_dom_sf"/>
</dbReference>
<evidence type="ECO:0000313" key="18">
    <source>
        <dbReference type="EMBL" id="KAK4076809.1"/>
    </source>
</evidence>
<comment type="catalytic activity">
    <reaction evidence="1">
        <text>Random endo-hydrolysis of N-acetyl-beta-D-glucosaminide (1-&gt;4)-beta-linkages in chitin and chitodextrins.</text>
        <dbReference type="EC" id="3.2.1.14"/>
    </reaction>
</comment>
<dbReference type="InterPro" id="IPR029070">
    <property type="entry name" value="Chitinase_insertion_sf"/>
</dbReference>
<keyword evidence="8" id="KW-0146">Chitin degradation</keyword>